<organism evidence="1 2">
    <name type="scientific">Bradyrhizobium canariense</name>
    <dbReference type="NCBI Taxonomy" id="255045"/>
    <lineage>
        <taxon>Bacteria</taxon>
        <taxon>Pseudomonadati</taxon>
        <taxon>Pseudomonadota</taxon>
        <taxon>Alphaproteobacteria</taxon>
        <taxon>Hyphomicrobiales</taxon>
        <taxon>Nitrobacteraceae</taxon>
        <taxon>Bradyrhizobium</taxon>
    </lineage>
</organism>
<dbReference type="Proteomes" id="UP000193884">
    <property type="component" value="Unassembled WGS sequence"/>
</dbReference>
<comment type="caution">
    <text evidence="1">The sequence shown here is derived from an EMBL/GenBank/DDBJ whole genome shotgun (WGS) entry which is preliminary data.</text>
</comment>
<evidence type="ECO:0000313" key="1">
    <source>
        <dbReference type="EMBL" id="OSJ32455.1"/>
    </source>
</evidence>
<protein>
    <recommendedName>
        <fullName evidence="3">Transposase</fullName>
    </recommendedName>
</protein>
<evidence type="ECO:0008006" key="3">
    <source>
        <dbReference type="Google" id="ProtNLM"/>
    </source>
</evidence>
<proteinExistence type="predicted"/>
<reference evidence="1 2" key="1">
    <citation type="submission" date="2017-03" db="EMBL/GenBank/DDBJ databases">
        <title>Whole genome sequences of fourteen strains of Bradyrhizobium canariense and one strain of Bradyrhizobium japonicum isolated from Lupinus (Papilionoideae: Genisteae) species in Algeria.</title>
        <authorList>
            <person name="Crovadore J."/>
            <person name="Chekireb D."/>
            <person name="Brachmann A."/>
            <person name="Chablais R."/>
            <person name="Cochard B."/>
            <person name="Lefort F."/>
        </authorList>
    </citation>
    <scope>NUCLEOTIDE SEQUENCE [LARGE SCALE GENOMIC DNA]</scope>
    <source>
        <strain evidence="1 2">UBMAN05</strain>
    </source>
</reference>
<dbReference type="EMBL" id="NAFK01000142">
    <property type="protein sequence ID" value="OSJ32455.1"/>
    <property type="molecule type" value="Genomic_DNA"/>
</dbReference>
<evidence type="ECO:0000313" key="2">
    <source>
        <dbReference type="Proteomes" id="UP000193884"/>
    </source>
</evidence>
<accession>A0ABX3X7R6</accession>
<sequence length="50" mass="5621">MFWVLRPGAPWRDRPVVRTRPATTASVPWRRAGVWARIMSALTGAHHAAV</sequence>
<name>A0ABX3X7R6_9BRAD</name>
<keyword evidence="2" id="KW-1185">Reference proteome</keyword>
<gene>
    <name evidence="1" type="ORF">BST63_07620</name>
</gene>